<dbReference type="Proteomes" id="UP001174136">
    <property type="component" value="Unassembled WGS sequence"/>
</dbReference>
<comment type="caution">
    <text evidence="1">The sequence shown here is derived from an EMBL/GenBank/DDBJ whole genome shotgun (WGS) entry which is preliminary data.</text>
</comment>
<dbReference type="EMBL" id="JAOPHQ010005121">
    <property type="protein sequence ID" value="KAK0136923.1"/>
    <property type="molecule type" value="Genomic_DNA"/>
</dbReference>
<sequence>MEFKPAKSRNLLLRRGRVQDRFCFKIREDSIPTVQEKLVKSLGKWYRVDLNDKECEEDAYSS</sequence>
<organism evidence="1 2">
    <name type="scientific">Merluccius polli</name>
    <name type="common">Benguela hake</name>
    <name type="synonym">Merluccius cadenati</name>
    <dbReference type="NCBI Taxonomy" id="89951"/>
    <lineage>
        <taxon>Eukaryota</taxon>
        <taxon>Metazoa</taxon>
        <taxon>Chordata</taxon>
        <taxon>Craniata</taxon>
        <taxon>Vertebrata</taxon>
        <taxon>Euteleostomi</taxon>
        <taxon>Actinopterygii</taxon>
        <taxon>Neopterygii</taxon>
        <taxon>Teleostei</taxon>
        <taxon>Neoteleostei</taxon>
        <taxon>Acanthomorphata</taxon>
        <taxon>Zeiogadaria</taxon>
        <taxon>Gadariae</taxon>
        <taxon>Gadiformes</taxon>
        <taxon>Gadoidei</taxon>
        <taxon>Merlucciidae</taxon>
        <taxon>Merluccius</taxon>
    </lineage>
</organism>
<accession>A0AA47NTU6</accession>
<proteinExistence type="predicted"/>
<evidence type="ECO:0000313" key="1">
    <source>
        <dbReference type="EMBL" id="KAK0136923.1"/>
    </source>
</evidence>
<reference evidence="1" key="1">
    <citation type="journal article" date="2023" name="Front. Mar. Sci.">
        <title>A new Merluccius polli reference genome to investigate the effects of global change in West African waters.</title>
        <authorList>
            <person name="Mateo J.L."/>
            <person name="Blanco-Fernandez C."/>
            <person name="Garcia-Vazquez E."/>
            <person name="Machado-Schiaffino G."/>
        </authorList>
    </citation>
    <scope>NUCLEOTIDE SEQUENCE</scope>
    <source>
        <strain evidence="1">C29</strain>
        <tissue evidence="1">Fin</tissue>
    </source>
</reference>
<gene>
    <name evidence="1" type="ORF">N1851_026893</name>
</gene>
<protein>
    <submittedName>
        <fullName evidence="1">Uncharacterized protein</fullName>
    </submittedName>
</protein>
<evidence type="ECO:0000313" key="2">
    <source>
        <dbReference type="Proteomes" id="UP001174136"/>
    </source>
</evidence>
<keyword evidence="2" id="KW-1185">Reference proteome</keyword>
<dbReference type="AlphaFoldDB" id="A0AA47NTU6"/>
<name>A0AA47NTU6_MERPO</name>